<protein>
    <submittedName>
        <fullName evidence="2">Uncharacterized protein</fullName>
    </submittedName>
</protein>
<evidence type="ECO:0000313" key="3">
    <source>
        <dbReference type="Proteomes" id="UP001501637"/>
    </source>
</evidence>
<proteinExistence type="predicted"/>
<dbReference type="Proteomes" id="UP001501637">
    <property type="component" value="Unassembled WGS sequence"/>
</dbReference>
<keyword evidence="3" id="KW-1185">Reference proteome</keyword>
<sequence length="66" mass="7039">MKRKEATDALVARPSRTAVPRGPFRSASAPSGTPATDPMAQATVSASPIWVGERPTTRVKYRAEVT</sequence>
<reference evidence="3" key="1">
    <citation type="journal article" date="2019" name="Int. J. Syst. Evol. Microbiol.">
        <title>The Global Catalogue of Microorganisms (GCM) 10K type strain sequencing project: providing services to taxonomists for standard genome sequencing and annotation.</title>
        <authorList>
            <consortium name="The Broad Institute Genomics Platform"/>
            <consortium name="The Broad Institute Genome Sequencing Center for Infectious Disease"/>
            <person name="Wu L."/>
            <person name="Ma J."/>
        </authorList>
    </citation>
    <scope>NUCLEOTIDE SEQUENCE [LARGE SCALE GENOMIC DNA]</scope>
    <source>
        <strain evidence="3">JCM 9092</strain>
    </source>
</reference>
<name>A0ABP6MB51_9ACTN</name>
<comment type="caution">
    <text evidence="2">The sequence shown here is derived from an EMBL/GenBank/DDBJ whole genome shotgun (WGS) entry which is preliminary data.</text>
</comment>
<dbReference type="EMBL" id="BAAAUG010000022">
    <property type="protein sequence ID" value="GAA3089866.1"/>
    <property type="molecule type" value="Genomic_DNA"/>
</dbReference>
<feature type="region of interest" description="Disordered" evidence="1">
    <location>
        <begin position="1"/>
        <end position="40"/>
    </location>
</feature>
<organism evidence="2 3">
    <name type="scientific">Streptomyces rectiviolaceus</name>
    <dbReference type="NCBI Taxonomy" id="332591"/>
    <lineage>
        <taxon>Bacteria</taxon>
        <taxon>Bacillati</taxon>
        <taxon>Actinomycetota</taxon>
        <taxon>Actinomycetes</taxon>
        <taxon>Kitasatosporales</taxon>
        <taxon>Streptomycetaceae</taxon>
        <taxon>Streptomyces</taxon>
    </lineage>
</organism>
<evidence type="ECO:0000313" key="2">
    <source>
        <dbReference type="EMBL" id="GAA3089866.1"/>
    </source>
</evidence>
<gene>
    <name evidence="2" type="ORF">GCM10010449_11990</name>
</gene>
<accession>A0ABP6MB51</accession>
<evidence type="ECO:0000256" key="1">
    <source>
        <dbReference type="SAM" id="MobiDB-lite"/>
    </source>
</evidence>